<dbReference type="OrthoDB" id="4062651at2759"/>
<feature type="compositionally biased region" description="Polar residues" evidence="15">
    <location>
        <begin position="304"/>
        <end position="330"/>
    </location>
</feature>
<dbReference type="Gene3D" id="1.10.510.10">
    <property type="entry name" value="Transferase(Phosphotransferase) domain 1"/>
    <property type="match status" value="1"/>
</dbReference>
<dbReference type="FunFam" id="1.10.510.10:FF:000173">
    <property type="entry name" value="proline-rich receptor-like protein kinase PERK8"/>
    <property type="match status" value="1"/>
</dbReference>
<name>A0A2P5G1J4_TREOI</name>
<dbReference type="PROSITE" id="PS00108">
    <property type="entry name" value="PROTEIN_KINASE_ST"/>
    <property type="match status" value="1"/>
</dbReference>
<evidence type="ECO:0000256" key="15">
    <source>
        <dbReference type="SAM" id="MobiDB-lite"/>
    </source>
</evidence>
<protein>
    <recommendedName>
        <fullName evidence="2">non-specific serine/threonine protein kinase</fullName>
        <ecNumber evidence="2">2.7.11.1</ecNumber>
    </recommendedName>
</protein>
<dbReference type="STRING" id="63057.A0A2P5G1J4"/>
<evidence type="ECO:0000256" key="4">
    <source>
        <dbReference type="ARBA" id="ARBA00022527"/>
    </source>
</evidence>
<dbReference type="InterPro" id="IPR000719">
    <property type="entry name" value="Prot_kinase_dom"/>
</dbReference>
<keyword evidence="8 18" id="KW-0418">Kinase</keyword>
<dbReference type="PANTHER" id="PTHR47982:SF22">
    <property type="entry name" value="PROLINE-RICH RECEPTOR-LIKE PROTEIN KINASE PERK14"/>
    <property type="match status" value="1"/>
</dbReference>
<evidence type="ECO:0000256" key="16">
    <source>
        <dbReference type="SAM" id="Phobius"/>
    </source>
</evidence>
<evidence type="ECO:0000256" key="5">
    <source>
        <dbReference type="ARBA" id="ARBA00022679"/>
    </source>
</evidence>
<dbReference type="SUPFAM" id="SSF56112">
    <property type="entry name" value="Protein kinase-like (PK-like)"/>
    <property type="match status" value="1"/>
</dbReference>
<feature type="binding site" evidence="14">
    <location>
        <position position="395"/>
    </location>
    <ligand>
        <name>ATP</name>
        <dbReference type="ChEBI" id="CHEBI:30616"/>
    </ligand>
</feature>
<feature type="transmembrane region" description="Helical" evidence="16">
    <location>
        <begin position="251"/>
        <end position="275"/>
    </location>
</feature>
<dbReference type="SMART" id="SM00220">
    <property type="entry name" value="S_TKc"/>
    <property type="match status" value="1"/>
</dbReference>
<feature type="compositionally biased region" description="Pro residues" evidence="15">
    <location>
        <begin position="142"/>
        <end position="171"/>
    </location>
</feature>
<dbReference type="AlphaFoldDB" id="A0A2P5G1J4"/>
<evidence type="ECO:0000256" key="9">
    <source>
        <dbReference type="ARBA" id="ARBA00022840"/>
    </source>
</evidence>
<dbReference type="InParanoid" id="A0A2P5G1J4"/>
<reference evidence="19" key="1">
    <citation type="submission" date="2016-06" db="EMBL/GenBank/DDBJ databases">
        <title>Parallel loss of symbiosis genes in relatives of nitrogen-fixing non-legume Parasponia.</title>
        <authorList>
            <person name="Van Velzen R."/>
            <person name="Holmer R."/>
            <person name="Bu F."/>
            <person name="Rutten L."/>
            <person name="Van Zeijl A."/>
            <person name="Liu W."/>
            <person name="Santuari L."/>
            <person name="Cao Q."/>
            <person name="Sharma T."/>
            <person name="Shen D."/>
            <person name="Roswanjaya Y."/>
            <person name="Wardhani T."/>
            <person name="Kalhor M.S."/>
            <person name="Jansen J."/>
            <person name="Van den Hoogen J."/>
            <person name="Gungor B."/>
            <person name="Hartog M."/>
            <person name="Hontelez J."/>
            <person name="Verver J."/>
            <person name="Yang W.-C."/>
            <person name="Schijlen E."/>
            <person name="Repin R."/>
            <person name="Schilthuizen M."/>
            <person name="Schranz E."/>
            <person name="Heidstra R."/>
            <person name="Miyata K."/>
            <person name="Fedorova E."/>
            <person name="Kohlen W."/>
            <person name="Bisseling T."/>
            <person name="Smit S."/>
            <person name="Geurts R."/>
        </authorList>
    </citation>
    <scope>NUCLEOTIDE SEQUENCE [LARGE SCALE GENOMIC DNA]</scope>
    <source>
        <strain evidence="19">cv. RG33-2</strain>
    </source>
</reference>
<dbReference type="InterPro" id="IPR011009">
    <property type="entry name" value="Kinase-like_dom_sf"/>
</dbReference>
<organism evidence="18 19">
    <name type="scientific">Trema orientale</name>
    <name type="common">Charcoal tree</name>
    <name type="synonym">Celtis orientalis</name>
    <dbReference type="NCBI Taxonomy" id="63057"/>
    <lineage>
        <taxon>Eukaryota</taxon>
        <taxon>Viridiplantae</taxon>
        <taxon>Streptophyta</taxon>
        <taxon>Embryophyta</taxon>
        <taxon>Tracheophyta</taxon>
        <taxon>Spermatophyta</taxon>
        <taxon>Magnoliopsida</taxon>
        <taxon>eudicotyledons</taxon>
        <taxon>Gunneridae</taxon>
        <taxon>Pentapetalae</taxon>
        <taxon>rosids</taxon>
        <taxon>fabids</taxon>
        <taxon>Rosales</taxon>
        <taxon>Cannabaceae</taxon>
        <taxon>Trema</taxon>
    </lineage>
</organism>
<dbReference type="Pfam" id="PF07714">
    <property type="entry name" value="PK_Tyr_Ser-Thr"/>
    <property type="match status" value="1"/>
</dbReference>
<evidence type="ECO:0000313" key="18">
    <source>
        <dbReference type="EMBL" id="POO03920.1"/>
    </source>
</evidence>
<evidence type="ECO:0000259" key="17">
    <source>
        <dbReference type="PROSITE" id="PS50011"/>
    </source>
</evidence>
<keyword evidence="11 16" id="KW-0472">Membrane</keyword>
<dbReference type="Proteomes" id="UP000237000">
    <property type="component" value="Unassembled WGS sequence"/>
</dbReference>
<dbReference type="GO" id="GO:0004674">
    <property type="term" value="F:protein serine/threonine kinase activity"/>
    <property type="evidence" value="ECO:0007669"/>
    <property type="project" value="UniProtKB-KW"/>
</dbReference>
<evidence type="ECO:0000313" key="19">
    <source>
        <dbReference type="Proteomes" id="UP000237000"/>
    </source>
</evidence>
<dbReference type="PANTHER" id="PTHR47982">
    <property type="entry name" value="PROLINE-RICH RECEPTOR-LIKE PROTEIN KINASE PERK4"/>
    <property type="match status" value="1"/>
</dbReference>
<dbReference type="InterPro" id="IPR008271">
    <property type="entry name" value="Ser/Thr_kinase_AS"/>
</dbReference>
<proteinExistence type="predicted"/>
<comment type="catalytic activity">
    <reaction evidence="13">
        <text>L-seryl-[protein] + ATP = O-phospho-L-seryl-[protein] + ADP + H(+)</text>
        <dbReference type="Rhea" id="RHEA:17989"/>
        <dbReference type="Rhea" id="RHEA-COMP:9863"/>
        <dbReference type="Rhea" id="RHEA-COMP:11604"/>
        <dbReference type="ChEBI" id="CHEBI:15378"/>
        <dbReference type="ChEBI" id="CHEBI:29999"/>
        <dbReference type="ChEBI" id="CHEBI:30616"/>
        <dbReference type="ChEBI" id="CHEBI:83421"/>
        <dbReference type="ChEBI" id="CHEBI:456216"/>
        <dbReference type="EC" id="2.7.11.1"/>
    </reaction>
</comment>
<keyword evidence="5" id="KW-0808">Transferase</keyword>
<dbReference type="InterPro" id="IPR001245">
    <property type="entry name" value="Ser-Thr/Tyr_kinase_cat_dom"/>
</dbReference>
<feature type="compositionally biased region" description="Pro residues" evidence="15">
    <location>
        <begin position="17"/>
        <end position="59"/>
    </location>
</feature>
<gene>
    <name evidence="18" type="ORF">TorRG33x02_002240</name>
</gene>
<dbReference type="GO" id="GO:0005886">
    <property type="term" value="C:plasma membrane"/>
    <property type="evidence" value="ECO:0007669"/>
    <property type="project" value="UniProtKB-SubCell"/>
</dbReference>
<feature type="domain" description="Protein kinase" evidence="17">
    <location>
        <begin position="367"/>
        <end position="649"/>
    </location>
</feature>
<comment type="caution">
    <text evidence="18">The sequence shown here is derived from an EMBL/GenBank/DDBJ whole genome shotgun (WGS) entry which is preliminary data.</text>
</comment>
<keyword evidence="6 16" id="KW-0812">Transmembrane</keyword>
<dbReference type="PROSITE" id="PS50011">
    <property type="entry name" value="PROTEIN_KINASE_DOM"/>
    <property type="match status" value="1"/>
</dbReference>
<evidence type="ECO:0000256" key="3">
    <source>
        <dbReference type="ARBA" id="ARBA00022475"/>
    </source>
</evidence>
<evidence type="ECO:0000256" key="12">
    <source>
        <dbReference type="ARBA" id="ARBA00047899"/>
    </source>
</evidence>
<dbReference type="Gene3D" id="3.30.200.20">
    <property type="entry name" value="Phosphorylase Kinase, domain 1"/>
    <property type="match status" value="1"/>
</dbReference>
<dbReference type="PROSITE" id="PS00107">
    <property type="entry name" value="PROTEIN_KINASE_ATP"/>
    <property type="match status" value="1"/>
</dbReference>
<evidence type="ECO:0000256" key="13">
    <source>
        <dbReference type="ARBA" id="ARBA00048679"/>
    </source>
</evidence>
<evidence type="ECO:0000256" key="6">
    <source>
        <dbReference type="ARBA" id="ARBA00022692"/>
    </source>
</evidence>
<evidence type="ECO:0000256" key="8">
    <source>
        <dbReference type="ARBA" id="ARBA00022777"/>
    </source>
</evidence>
<dbReference type="FunFam" id="3.30.200.20:FF:000542">
    <property type="entry name" value="Receptor-like serine/threonine-protein kinase At4g25390"/>
    <property type="match status" value="1"/>
</dbReference>
<evidence type="ECO:0000256" key="2">
    <source>
        <dbReference type="ARBA" id="ARBA00012513"/>
    </source>
</evidence>
<evidence type="ECO:0000256" key="1">
    <source>
        <dbReference type="ARBA" id="ARBA00004162"/>
    </source>
</evidence>
<feature type="region of interest" description="Disordered" evidence="15">
    <location>
        <begin position="283"/>
        <end position="349"/>
    </location>
</feature>
<keyword evidence="3" id="KW-1003">Cell membrane</keyword>
<feature type="compositionally biased region" description="Pro residues" evidence="15">
    <location>
        <begin position="66"/>
        <end position="92"/>
    </location>
</feature>
<sequence length="721" mass="76897">MSSPSPEPLSPAISPATPQPFPPSSSPPPSPLIIAPFPSPLRPSPPTPTSITPLLPPAISPAADNPQPPAISPPAPAIPLPPPPSLSPPPPAATENASASPPPPARPAPLPPPVLTSPPPTPKLVPGSPPPTRKTPLKPELPSSPPPERSPSPATPPSPATEKPNPLPPATVEPQTPSTSPPLPLTAPGKSPVPVDSAPSPEANSFLKSPTRLASPPAPPLTLPSPSSSSKGSFPAAVEIQKPRPNTSPGFIVGFIGAGLVVLAVLVIVLACICYRSSRRRKGQAHGLPVNHHKVTSLGPKGSSFLTQLPNPSLQSAPVKSTALNSTPINSEHELPETHQSTSPPPPTLTNGMVFTYDRLEEATGEFSDSNLIGEGGFGFVYKGILPGGKEVAVKRLKMGRGQGEREFQAEVDIISRVHHKHLVSLLGYCIRGIERLLVYEFVPNNTLEFHLHGKEQHVMEWTTRLKIAIGSAKGLAYLHEDCNPKIIHRDIKASNILLDFRFDAKVSDFGLAKSFSDTNTHITHISTRVVGTFGYLAPEYASSGKLTEKSDVYSYGVMLLELITGLPPINSTDPMRNQGLVEWARPLLAQALEQGYFETLVDPRMQSKYDTVEMTRMVSCAAACVRHSAWLRPRMSQIVHALEGHSSLRDLHEGTTPGSSSLYSSSSCNYSVHQHKNDLNQFHLTIADDQDDSTKNWYSGSTSEYGLNPSVSSGEAHQTL</sequence>
<dbReference type="InterPro" id="IPR047117">
    <property type="entry name" value="PERK1-13-like"/>
</dbReference>
<evidence type="ECO:0000256" key="14">
    <source>
        <dbReference type="PROSITE-ProRule" id="PRU10141"/>
    </source>
</evidence>
<dbReference type="EMBL" id="JXTC01000001">
    <property type="protein sequence ID" value="POO03920.1"/>
    <property type="molecule type" value="Genomic_DNA"/>
</dbReference>
<comment type="catalytic activity">
    <reaction evidence="12">
        <text>L-threonyl-[protein] + ATP = O-phospho-L-threonyl-[protein] + ADP + H(+)</text>
        <dbReference type="Rhea" id="RHEA:46608"/>
        <dbReference type="Rhea" id="RHEA-COMP:11060"/>
        <dbReference type="Rhea" id="RHEA-COMP:11605"/>
        <dbReference type="ChEBI" id="CHEBI:15378"/>
        <dbReference type="ChEBI" id="CHEBI:30013"/>
        <dbReference type="ChEBI" id="CHEBI:30616"/>
        <dbReference type="ChEBI" id="CHEBI:61977"/>
        <dbReference type="ChEBI" id="CHEBI:456216"/>
        <dbReference type="EC" id="2.7.11.1"/>
    </reaction>
</comment>
<dbReference type="GO" id="GO:0005524">
    <property type="term" value="F:ATP binding"/>
    <property type="evidence" value="ECO:0007669"/>
    <property type="project" value="UniProtKB-UniRule"/>
</dbReference>
<evidence type="ECO:0000256" key="7">
    <source>
        <dbReference type="ARBA" id="ARBA00022741"/>
    </source>
</evidence>
<dbReference type="InterPro" id="IPR017441">
    <property type="entry name" value="Protein_kinase_ATP_BS"/>
</dbReference>
<keyword evidence="4" id="KW-0723">Serine/threonine-protein kinase</keyword>
<keyword evidence="19" id="KW-1185">Reference proteome</keyword>
<evidence type="ECO:0000256" key="10">
    <source>
        <dbReference type="ARBA" id="ARBA00022989"/>
    </source>
</evidence>
<keyword evidence="10 16" id="KW-1133">Transmembrane helix</keyword>
<keyword evidence="9 14" id="KW-0067">ATP-binding</keyword>
<accession>A0A2P5G1J4</accession>
<dbReference type="EC" id="2.7.11.1" evidence="2"/>
<dbReference type="PRINTS" id="PR01217">
    <property type="entry name" value="PRICHEXTENSN"/>
</dbReference>
<keyword evidence="7 14" id="KW-0547">Nucleotide-binding</keyword>
<comment type="subcellular location">
    <subcellularLocation>
        <location evidence="1">Cell membrane</location>
        <topology evidence="1">Single-pass membrane protein</topology>
    </subcellularLocation>
</comment>
<evidence type="ECO:0000256" key="11">
    <source>
        <dbReference type="ARBA" id="ARBA00023136"/>
    </source>
</evidence>
<feature type="region of interest" description="Disordered" evidence="15">
    <location>
        <begin position="1"/>
        <end position="236"/>
    </location>
</feature>
<feature type="compositionally biased region" description="Pro residues" evidence="15">
    <location>
        <begin position="100"/>
        <end position="133"/>
    </location>
</feature>